<comment type="cofactor">
    <cofactor evidence="1">
        <name>Zn(2+)</name>
        <dbReference type="ChEBI" id="CHEBI:29105"/>
    </cofactor>
</comment>
<evidence type="ECO:0000256" key="2">
    <source>
        <dbReference type="ARBA" id="ARBA00002368"/>
    </source>
</evidence>
<dbReference type="PANTHER" id="PTHR43668:SF4">
    <property type="entry name" value="ALLANTOINASE"/>
    <property type="match status" value="1"/>
</dbReference>
<dbReference type="InterPro" id="IPR011059">
    <property type="entry name" value="Metal-dep_hydrolase_composite"/>
</dbReference>
<dbReference type="GO" id="GO:0046872">
    <property type="term" value="F:metal ion binding"/>
    <property type="evidence" value="ECO:0007669"/>
    <property type="project" value="UniProtKB-KW"/>
</dbReference>
<dbReference type="InterPro" id="IPR032466">
    <property type="entry name" value="Metal_Hydrolase"/>
</dbReference>
<dbReference type="AlphaFoldDB" id="A0A1F6X8W8"/>
<dbReference type="GO" id="GO:0006145">
    <property type="term" value="P:purine nucleobase catabolic process"/>
    <property type="evidence" value="ECO:0007669"/>
    <property type="project" value="TreeGrafter"/>
</dbReference>
<dbReference type="EMBL" id="MFUW01000011">
    <property type="protein sequence ID" value="OGI90463.1"/>
    <property type="molecule type" value="Genomic_DNA"/>
</dbReference>
<dbReference type="InterPro" id="IPR006680">
    <property type="entry name" value="Amidohydro-rel"/>
</dbReference>
<dbReference type="SUPFAM" id="SSF51556">
    <property type="entry name" value="Metallo-dependent hydrolases"/>
    <property type="match status" value="1"/>
</dbReference>
<evidence type="ECO:0000313" key="7">
    <source>
        <dbReference type="EMBL" id="OGI90463.1"/>
    </source>
</evidence>
<accession>A0A1F6X8W8</accession>
<dbReference type="PANTHER" id="PTHR43668">
    <property type="entry name" value="ALLANTOINASE"/>
    <property type="match status" value="1"/>
</dbReference>
<dbReference type="Gene3D" id="3.20.20.140">
    <property type="entry name" value="Metal-dependent hydrolases"/>
    <property type="match status" value="1"/>
</dbReference>
<feature type="domain" description="Amidohydrolase-related" evidence="6">
    <location>
        <begin position="47"/>
        <end position="406"/>
    </location>
</feature>
<dbReference type="NCBIfam" id="TIGR00857">
    <property type="entry name" value="pyrC_multi"/>
    <property type="match status" value="1"/>
</dbReference>
<evidence type="ECO:0000256" key="1">
    <source>
        <dbReference type="ARBA" id="ARBA00001947"/>
    </source>
</evidence>
<comment type="caution">
    <text evidence="7">The sequence shown here is derived from an EMBL/GenBank/DDBJ whole genome shotgun (WGS) entry which is preliminary data.</text>
</comment>
<evidence type="ECO:0000259" key="6">
    <source>
        <dbReference type="Pfam" id="PF01979"/>
    </source>
</evidence>
<comment type="similarity">
    <text evidence="3">Belongs to the metallo-dependent hydrolases superfamily. DHOase family. Class I DHOase subfamily.</text>
</comment>
<sequence>MISIEGNIVNMNGVKRSRIEIDDISGLITKVSEPTGSADFIFKDELIFPGFIDLHVHAREDSSHTQDYKEDFKTAGEAAINGGVVAFAEMPNNPVPPIDDVSYEKKKELTQESPIEVVLYAGIGPDTKPLSKTVPYKAFMGPSVGELFFHSQKELEETIKNYERQNISFHCEDSVILESSKGAPTHENKRPKEAEISAVDFALYLTKKYNLISKICHCSTIESIEKIINVKKQGVKVSVEVTPHHLFFDETMLDEKNHTLLQVNPPIRQSKENRLGLISALKNGDIDYLATDHAPHTVEEKKKGMSGMPHLDTYGSFVAWLMKEHSFTPGEVTRVCSQNPGNFINQFTQSKYGKIKEGYLGSLSILDLTRSVKITEDKLKTKCKWSPFEGMIFPGSQVMTIIKGRVYEK</sequence>
<gene>
    <name evidence="7" type="ORF">A2911_00660</name>
</gene>
<dbReference type="Pfam" id="PF01979">
    <property type="entry name" value="Amidohydro_1"/>
    <property type="match status" value="1"/>
</dbReference>
<evidence type="ECO:0000256" key="5">
    <source>
        <dbReference type="ARBA" id="ARBA00022801"/>
    </source>
</evidence>
<name>A0A1F6X8W8_9BACT</name>
<organism evidence="7 8">
    <name type="scientific">Candidatus Nomurabacteria bacterium RIFCSPLOWO2_01_FULL_40_15</name>
    <dbReference type="NCBI Taxonomy" id="1801772"/>
    <lineage>
        <taxon>Bacteria</taxon>
        <taxon>Candidatus Nomuraibacteriota</taxon>
    </lineage>
</organism>
<dbReference type="PROSITE" id="PS00483">
    <property type="entry name" value="DIHYDROOROTASE_2"/>
    <property type="match status" value="1"/>
</dbReference>
<protein>
    <submittedName>
        <fullName evidence="7">Amidohydrolase</fullName>
    </submittedName>
</protein>
<dbReference type="InterPro" id="IPR050138">
    <property type="entry name" value="DHOase/Allantoinase_Hydrolase"/>
</dbReference>
<dbReference type="GO" id="GO:0004038">
    <property type="term" value="F:allantoinase activity"/>
    <property type="evidence" value="ECO:0007669"/>
    <property type="project" value="TreeGrafter"/>
</dbReference>
<comment type="function">
    <text evidence="2">Catalyzes the reversible cyclization of carbamoyl aspartate to dihydroorotate.</text>
</comment>
<dbReference type="GO" id="GO:0005737">
    <property type="term" value="C:cytoplasm"/>
    <property type="evidence" value="ECO:0007669"/>
    <property type="project" value="TreeGrafter"/>
</dbReference>
<keyword evidence="5 7" id="KW-0378">Hydrolase</keyword>
<proteinExistence type="inferred from homology"/>
<reference evidence="7 8" key="1">
    <citation type="journal article" date="2016" name="Nat. Commun.">
        <title>Thousands of microbial genomes shed light on interconnected biogeochemical processes in an aquifer system.</title>
        <authorList>
            <person name="Anantharaman K."/>
            <person name="Brown C.T."/>
            <person name="Hug L.A."/>
            <person name="Sharon I."/>
            <person name="Castelle C.J."/>
            <person name="Probst A.J."/>
            <person name="Thomas B.C."/>
            <person name="Singh A."/>
            <person name="Wilkins M.J."/>
            <person name="Karaoz U."/>
            <person name="Brodie E.L."/>
            <person name="Williams K.H."/>
            <person name="Hubbard S.S."/>
            <person name="Banfield J.F."/>
        </authorList>
    </citation>
    <scope>NUCLEOTIDE SEQUENCE [LARGE SCALE GENOMIC DNA]</scope>
</reference>
<dbReference type="InterPro" id="IPR002195">
    <property type="entry name" value="Dihydroorotase_CS"/>
</dbReference>
<keyword evidence="4" id="KW-0479">Metal-binding</keyword>
<dbReference type="SUPFAM" id="SSF51338">
    <property type="entry name" value="Composite domain of metallo-dependent hydrolases"/>
    <property type="match status" value="1"/>
</dbReference>
<dbReference type="Proteomes" id="UP000176814">
    <property type="component" value="Unassembled WGS sequence"/>
</dbReference>
<evidence type="ECO:0000256" key="4">
    <source>
        <dbReference type="ARBA" id="ARBA00022723"/>
    </source>
</evidence>
<evidence type="ECO:0000256" key="3">
    <source>
        <dbReference type="ARBA" id="ARBA00010286"/>
    </source>
</evidence>
<evidence type="ECO:0000313" key="8">
    <source>
        <dbReference type="Proteomes" id="UP000176814"/>
    </source>
</evidence>